<feature type="transmembrane region" description="Helical" evidence="1">
    <location>
        <begin position="411"/>
        <end position="432"/>
    </location>
</feature>
<feature type="transmembrane region" description="Helical" evidence="1">
    <location>
        <begin position="262"/>
        <end position="279"/>
    </location>
</feature>
<dbReference type="Proteomes" id="UP000092461">
    <property type="component" value="Unassembled WGS sequence"/>
</dbReference>
<keyword evidence="1" id="KW-0472">Membrane</keyword>
<feature type="transmembrane region" description="Helical" evidence="1">
    <location>
        <begin position="444"/>
        <end position="463"/>
    </location>
</feature>
<feature type="transmembrane region" description="Helical" evidence="1">
    <location>
        <begin position="752"/>
        <end position="773"/>
    </location>
</feature>
<feature type="transmembrane region" description="Helical" evidence="1">
    <location>
        <begin position="887"/>
        <end position="909"/>
    </location>
</feature>
<feature type="transmembrane region" description="Helical" evidence="1">
    <location>
        <begin position="223"/>
        <end position="241"/>
    </location>
</feature>
<feature type="transmembrane region" description="Helical" evidence="1">
    <location>
        <begin position="130"/>
        <end position="151"/>
    </location>
</feature>
<feature type="transmembrane region" description="Helical" evidence="1">
    <location>
        <begin position="190"/>
        <end position="211"/>
    </location>
</feature>
<organism evidence="3 4">
    <name type="scientific">Lutzomyia longipalpis</name>
    <name type="common">Sand fly</name>
    <dbReference type="NCBI Taxonomy" id="7200"/>
    <lineage>
        <taxon>Eukaryota</taxon>
        <taxon>Metazoa</taxon>
        <taxon>Ecdysozoa</taxon>
        <taxon>Arthropoda</taxon>
        <taxon>Hexapoda</taxon>
        <taxon>Insecta</taxon>
        <taxon>Pterygota</taxon>
        <taxon>Neoptera</taxon>
        <taxon>Endopterygota</taxon>
        <taxon>Diptera</taxon>
        <taxon>Nematocera</taxon>
        <taxon>Psychodoidea</taxon>
        <taxon>Psychodidae</taxon>
        <taxon>Lutzomyia</taxon>
        <taxon>Lutzomyia</taxon>
    </lineage>
</organism>
<dbReference type="PANTHER" id="PTHR31061">
    <property type="entry name" value="LD22376P"/>
    <property type="match status" value="1"/>
</dbReference>
<reference evidence="4" key="1">
    <citation type="submission" date="2012-05" db="EMBL/GenBank/DDBJ databases">
        <title>Whole Genome Assembly of Lutzomyia longipalpis.</title>
        <authorList>
            <person name="Richards S."/>
            <person name="Qu C."/>
            <person name="Dillon R."/>
            <person name="Worley K."/>
            <person name="Scherer S."/>
            <person name="Batterton M."/>
            <person name="Taylor A."/>
            <person name="Hawes A."/>
            <person name="Hernandez B."/>
            <person name="Kovar C."/>
            <person name="Mandapat C."/>
            <person name="Pham C."/>
            <person name="Qu C."/>
            <person name="Jing C."/>
            <person name="Bess C."/>
            <person name="Bandaranaike D."/>
            <person name="Ngo D."/>
            <person name="Ongeri F."/>
            <person name="Arias F."/>
            <person name="Lara F."/>
            <person name="Weissenberger G."/>
            <person name="Kamau G."/>
            <person name="Han H."/>
            <person name="Shen H."/>
            <person name="Dinh H."/>
            <person name="Khalil I."/>
            <person name="Jones J."/>
            <person name="Shafer J."/>
            <person name="Jayaseelan J."/>
            <person name="Quiroz J."/>
            <person name="Blankenburg K."/>
            <person name="Nguyen L."/>
            <person name="Jackson L."/>
            <person name="Francisco L."/>
            <person name="Tang L.-Y."/>
            <person name="Pu L.-L."/>
            <person name="Perales L."/>
            <person name="Lorensuhewa L."/>
            <person name="Munidasa M."/>
            <person name="Coyle M."/>
            <person name="Taylor M."/>
            <person name="Puazo M."/>
            <person name="Firestine M."/>
            <person name="Scheel M."/>
            <person name="Javaid M."/>
            <person name="Wang M."/>
            <person name="Li M."/>
            <person name="Tabassum N."/>
            <person name="Saada N."/>
            <person name="Osuji N."/>
            <person name="Aqrawi P."/>
            <person name="Fu Q."/>
            <person name="Thornton R."/>
            <person name="Raj R."/>
            <person name="Goodspeed R."/>
            <person name="Mata R."/>
            <person name="Najjar R."/>
            <person name="Gubbala S."/>
            <person name="Lee S."/>
            <person name="Denson S."/>
            <person name="Patil S."/>
            <person name="Macmil S."/>
            <person name="Qi S."/>
            <person name="Matskevitch T."/>
            <person name="Palculict T."/>
            <person name="Mathew T."/>
            <person name="Vee V."/>
            <person name="Velamala V."/>
            <person name="Korchina V."/>
            <person name="Cai W."/>
            <person name="Liu W."/>
            <person name="Dai W."/>
            <person name="Zou X."/>
            <person name="Zhu Y."/>
            <person name="Zhang Y."/>
            <person name="Wu Y.-Q."/>
            <person name="Xin Y."/>
            <person name="Nazarath L."/>
            <person name="Kovar C."/>
            <person name="Han Y."/>
            <person name="Muzny D."/>
            <person name="Gibbs R."/>
        </authorList>
    </citation>
    <scope>NUCLEOTIDE SEQUENCE [LARGE SCALE GENOMIC DNA]</scope>
    <source>
        <strain evidence="4">Jacobina</strain>
    </source>
</reference>
<feature type="transmembrane region" description="Helical" evidence="1">
    <location>
        <begin position="667"/>
        <end position="690"/>
    </location>
</feature>
<feature type="transmembrane region" description="Helical" evidence="1">
    <location>
        <begin position="326"/>
        <end position="349"/>
    </location>
</feature>
<name>A0A1B0CSM7_LUTLO</name>
<dbReference type="VEuPathDB" id="VectorBase:LLONM1_007753"/>
<dbReference type="PANTHER" id="PTHR31061:SF24">
    <property type="entry name" value="LD22376P"/>
    <property type="match status" value="1"/>
</dbReference>
<reference evidence="3" key="3">
    <citation type="submission" date="2020-05" db="UniProtKB">
        <authorList>
            <consortium name="EnsemblMetazoa"/>
        </authorList>
    </citation>
    <scope>IDENTIFICATION</scope>
    <source>
        <strain evidence="3">Jacobina</strain>
    </source>
</reference>
<feature type="transmembrane region" description="Helical" evidence="1">
    <location>
        <begin position="518"/>
        <end position="542"/>
    </location>
</feature>
<evidence type="ECO:0000313" key="3">
    <source>
        <dbReference type="EnsemblMetazoa" id="LLOJ007876-PA"/>
    </source>
</evidence>
<feature type="transmembrane region" description="Helical" evidence="1">
    <location>
        <begin position="850"/>
        <end position="867"/>
    </location>
</feature>
<keyword evidence="2" id="KW-0808">Transferase</keyword>
<feature type="transmembrane region" description="Helical" evidence="1">
    <location>
        <begin position="785"/>
        <end position="804"/>
    </location>
</feature>
<dbReference type="EnsemblMetazoa" id="LLOJ007876-RA">
    <property type="protein sequence ID" value="LLOJ007876-PA"/>
    <property type="gene ID" value="LLOJ007876"/>
</dbReference>
<feature type="transmembrane region" description="Helical" evidence="1">
    <location>
        <begin position="475"/>
        <end position="497"/>
    </location>
</feature>
<dbReference type="VEuPathDB" id="VectorBase:LLOJ007876"/>
<keyword evidence="1" id="KW-0812">Transmembrane</keyword>
<feature type="transmembrane region" description="Helical" evidence="1">
    <location>
        <begin position="565"/>
        <end position="583"/>
    </location>
</feature>
<sequence length="917" mass="103902">MTLTWLEETDEEFRDLDLTQLNVDQALVNITSYFPVPLWAYTASAECHRCYFTRNQEIHRNGELLLEVDTKFHLLWRFYKRNLGRYTDSTNISDFICEVQPDVGEFGVYDIVIDSTGNCNVHTAHEPVNIYWPLLIYLLIIINLIVMFVGLRWGYRKFIAKKHVAASAGSCSTELQGKPQRHRLRSLDTFRGIITLIMVFVNNGGGSYWFMEHSIWNGLLIPDLVYPSFLWIMGVSTALAVNSQISQKVSKASILLQILKRSVILFLLGLFINTIYGAQFKTLRIMGVLQRLGICYFIVASLHTIFRRSDIVTPPNPLRGPYQDMLLLLPEWCIMLTLIILYLAVTFFLPVPGCGSGYLGPGGRHDYGKFRDCPGGATGYIDNLILGENHISEYASTTAVYDSKPIDSENLFGTVLSVVHTFLGVQCGMTLLVYSHWKARVHRWLIWGVTLGLLGGLLCGFSRDEGWIPINQIMSLSFVLVTSSFAFLAYTLCYFLLEVPFVAKTLRWNGAPFYFVGMNTILIFIGDEICHSMIITLIMVFVNNGGGSYWFMEHSIWNGLLIPDLVYPSFLWIMGVSTALAVNSQISQKVSKASILLQILKRSVILFLLGLFINTIYGAQFKTLRIMGVLQRLGICYFIVASLHTIFRRSDIVTPPNPLRGPYQDMLLLLPEWCIMLTLIILYLAVTFFLPVPGCGSGYLGPGGRHDYGKFRDCPGGATGYIDNLILGENHISEYASTTAVYDSKPIDSENLFGTVLSVVHTFLGVQCGMTLLVYSHWKARVHRWLIWGVTLGLLGGLLCGFSRDEGWIPINQIMSLSFVLVTSSFAFLAYTLCYFLLEVPFVAKTLRWNGAPFYFVGMNTILIFIGDEICHSMLPFHWRFGRMNTHFMLLLENGWTTFLWILIALALYQKKWFFIV</sequence>
<feature type="transmembrane region" description="Helical" evidence="1">
    <location>
        <begin position="816"/>
        <end position="838"/>
    </location>
</feature>
<keyword evidence="4" id="KW-1185">Reference proteome</keyword>
<evidence type="ECO:0000313" key="2">
    <source>
        <dbReference type="EMBL" id="MBC1172400.1"/>
    </source>
</evidence>
<dbReference type="GO" id="GO:0016740">
    <property type="term" value="F:transferase activity"/>
    <property type="evidence" value="ECO:0007669"/>
    <property type="project" value="UniProtKB-KW"/>
</dbReference>
<dbReference type="EMBL" id="AJWK01026306">
    <property type="status" value="NOT_ANNOTATED_CDS"/>
    <property type="molecule type" value="Genomic_DNA"/>
</dbReference>
<evidence type="ECO:0000256" key="1">
    <source>
        <dbReference type="SAM" id="Phobius"/>
    </source>
</evidence>
<dbReference type="EMBL" id="GITU01003697">
    <property type="protein sequence ID" value="MBC1172400.1"/>
    <property type="molecule type" value="Transcribed_RNA"/>
</dbReference>
<reference evidence="2" key="2">
    <citation type="journal article" date="2020" name="BMC">
        <title>Leishmania infection induces a limited differential gene expression in the sand fly midgut.</title>
        <authorList>
            <person name="Coutinho-Abreu I.V."/>
            <person name="Serafim T.D."/>
            <person name="Meneses C."/>
            <person name="Kamhawi S."/>
            <person name="Oliveira F."/>
            <person name="Valenzuela J.G."/>
        </authorList>
    </citation>
    <scope>NUCLEOTIDE SEQUENCE</scope>
    <source>
        <strain evidence="2">Jacobina</strain>
        <tissue evidence="2">Midgut</tissue>
    </source>
</reference>
<accession>A0A1B0CSM7</accession>
<dbReference type="EMBL" id="AJWK01026305">
    <property type="status" value="NOT_ANNOTATED_CDS"/>
    <property type="molecule type" value="Genomic_DNA"/>
</dbReference>
<feature type="transmembrane region" description="Helical" evidence="1">
    <location>
        <begin position="629"/>
        <end position="647"/>
    </location>
</feature>
<feature type="transmembrane region" description="Helical" evidence="1">
    <location>
        <begin position="595"/>
        <end position="617"/>
    </location>
</feature>
<keyword evidence="1" id="KW-1133">Transmembrane helix</keyword>
<feature type="transmembrane region" description="Helical" evidence="1">
    <location>
        <begin position="285"/>
        <end position="306"/>
    </location>
</feature>
<protein>
    <submittedName>
        <fullName evidence="2">Putative heparan-alpha-glucosaminide n-acetyltransferase-like protein</fullName>
    </submittedName>
</protein>
<dbReference type="AlphaFoldDB" id="A0A1B0CSM7"/>
<evidence type="ECO:0000313" key="4">
    <source>
        <dbReference type="Proteomes" id="UP000092461"/>
    </source>
</evidence>
<proteinExistence type="predicted"/>
<dbReference type="VEuPathDB" id="VectorBase:LLONM1_004251"/>